<evidence type="ECO:0000313" key="5">
    <source>
        <dbReference type="Proteomes" id="UP000310685"/>
    </source>
</evidence>
<comment type="caution">
    <text evidence="4">The sequence shown here is derived from an EMBL/GenBank/DDBJ whole genome shotgun (WGS) entry which is preliminary data.</text>
</comment>
<dbReference type="PANTHER" id="PTHR10026">
    <property type="entry name" value="CYCLIN"/>
    <property type="match status" value="1"/>
</dbReference>
<dbReference type="AlphaFoldDB" id="A0A4T0M3I1"/>
<dbReference type="InterPro" id="IPR043198">
    <property type="entry name" value="Cyclin/Ssn8"/>
</dbReference>
<dbReference type="GO" id="GO:0006357">
    <property type="term" value="P:regulation of transcription by RNA polymerase II"/>
    <property type="evidence" value="ECO:0007669"/>
    <property type="project" value="InterPro"/>
</dbReference>
<dbReference type="InterPro" id="IPR006671">
    <property type="entry name" value="Cyclin_N"/>
</dbReference>
<proteinExistence type="inferred from homology"/>
<name>A0A4T0M3I1_9BASI</name>
<feature type="region of interest" description="Disordered" evidence="2">
    <location>
        <begin position="249"/>
        <end position="288"/>
    </location>
</feature>
<organism evidence="4 5">
    <name type="scientific">Wallemia mellicola</name>
    <dbReference type="NCBI Taxonomy" id="1708541"/>
    <lineage>
        <taxon>Eukaryota</taxon>
        <taxon>Fungi</taxon>
        <taxon>Dikarya</taxon>
        <taxon>Basidiomycota</taxon>
        <taxon>Wallemiomycotina</taxon>
        <taxon>Wallemiomycetes</taxon>
        <taxon>Wallemiales</taxon>
        <taxon>Wallemiaceae</taxon>
        <taxon>Wallemia</taxon>
    </lineage>
</organism>
<dbReference type="SMART" id="SM00385">
    <property type="entry name" value="CYCLIN"/>
    <property type="match status" value="1"/>
</dbReference>
<dbReference type="EMBL" id="SPRC01000036">
    <property type="protein sequence ID" value="TIB77241.1"/>
    <property type="molecule type" value="Genomic_DNA"/>
</dbReference>
<gene>
    <name evidence="4" type="ORF">E3Q22_03145</name>
</gene>
<feature type="domain" description="Cyclin-like" evidence="3">
    <location>
        <begin position="36"/>
        <end position="142"/>
    </location>
</feature>
<keyword evidence="1" id="KW-0195">Cyclin</keyword>
<sequence>MPDQWLFDNKEISETPSFKDGIDTDEEQKYRVNGVNWLLRIGVTARTYRRNDSLYNACTYFHRFYMRNSFADFEPEEIALTCLFLACKSQDSMKHVTHLAALAVYKRRTDIAKAEGKKPSTGEPMQIKDEPEVLKLQDSMLSAEIHLLRTLAFDLAIHQPFPLILDAARMLKLEKFDLVMMQAVLNDSMRTTICLSYPPNIIAMACFILPSAVSREMYLSETYRKVDWKDTHSWMSAFGFDVKNSQERLMKQQQQTIKRSRTGSSSPNSSNKKLKAENGFSSGASSADKAIDERLKATDPDSEIQESLNGKHTLNEQQLDVHIDGNNEITSKEVEKVEEAAPVRDSKIENILVDVRDAMFRITQLFKYFPNDAREYQNVNKARVDALLASFPERPQGQQKNAI</sequence>
<dbReference type="GO" id="GO:0016538">
    <property type="term" value="F:cyclin-dependent protein serine/threonine kinase regulator activity"/>
    <property type="evidence" value="ECO:0007669"/>
    <property type="project" value="InterPro"/>
</dbReference>
<dbReference type="Gene3D" id="1.10.472.10">
    <property type="entry name" value="Cyclin-like"/>
    <property type="match status" value="2"/>
</dbReference>
<evidence type="ECO:0000256" key="2">
    <source>
        <dbReference type="SAM" id="MobiDB-lite"/>
    </source>
</evidence>
<protein>
    <submittedName>
        <fullName evidence="4">Cyclin-like protein</fullName>
    </submittedName>
</protein>
<feature type="compositionally biased region" description="Low complexity" evidence="2">
    <location>
        <begin position="262"/>
        <end position="271"/>
    </location>
</feature>
<reference evidence="4 5" key="1">
    <citation type="submission" date="2019-03" db="EMBL/GenBank/DDBJ databases">
        <title>Sequencing 25 genomes of Wallemia mellicola.</title>
        <authorList>
            <person name="Gostincar C."/>
        </authorList>
    </citation>
    <scope>NUCLEOTIDE SEQUENCE [LARGE SCALE GENOMIC DNA]</scope>
    <source>
        <strain evidence="4 5">EXF-6152</strain>
    </source>
</reference>
<dbReference type="CDD" id="cd20546">
    <property type="entry name" value="CYCLIN_SpCG1C_ScCTK2-like_rpt2"/>
    <property type="match status" value="1"/>
</dbReference>
<dbReference type="SUPFAM" id="SSF47954">
    <property type="entry name" value="Cyclin-like"/>
    <property type="match status" value="2"/>
</dbReference>
<dbReference type="Proteomes" id="UP000310685">
    <property type="component" value="Unassembled WGS sequence"/>
</dbReference>
<dbReference type="InterPro" id="IPR036915">
    <property type="entry name" value="Cyclin-like_sf"/>
</dbReference>
<evidence type="ECO:0000256" key="1">
    <source>
        <dbReference type="RuleBase" id="RU000383"/>
    </source>
</evidence>
<evidence type="ECO:0000259" key="3">
    <source>
        <dbReference type="SMART" id="SM00385"/>
    </source>
</evidence>
<comment type="similarity">
    <text evidence="1">Belongs to the cyclin family.</text>
</comment>
<dbReference type="Pfam" id="PF00134">
    <property type="entry name" value="Cyclin_N"/>
    <property type="match status" value="1"/>
</dbReference>
<accession>A0A4T0M3I1</accession>
<dbReference type="InterPro" id="IPR013763">
    <property type="entry name" value="Cyclin-like_dom"/>
</dbReference>
<evidence type="ECO:0000313" key="4">
    <source>
        <dbReference type="EMBL" id="TIB77241.1"/>
    </source>
</evidence>